<evidence type="ECO:0000256" key="7">
    <source>
        <dbReference type="ARBA" id="ARBA00023125"/>
    </source>
</evidence>
<dbReference type="SMART" id="SM00533">
    <property type="entry name" value="MUTSd"/>
    <property type="match status" value="1"/>
</dbReference>
<dbReference type="InterPro" id="IPR027417">
    <property type="entry name" value="P-loop_NTPase"/>
</dbReference>
<dbReference type="InterPro" id="IPR045076">
    <property type="entry name" value="MutS"/>
</dbReference>
<evidence type="ECO:0000256" key="2">
    <source>
        <dbReference type="ARBA" id="ARBA00006271"/>
    </source>
</evidence>
<evidence type="ECO:0000313" key="15">
    <source>
        <dbReference type="Proteomes" id="UP001149813"/>
    </source>
</evidence>
<dbReference type="Gene3D" id="3.30.420.110">
    <property type="entry name" value="MutS, connector domain"/>
    <property type="match status" value="1"/>
</dbReference>
<reference evidence="14" key="1">
    <citation type="submission" date="2022-07" db="EMBL/GenBank/DDBJ databases">
        <title>Phylogenomic reconstructions and comparative analyses of Kickxellomycotina fungi.</title>
        <authorList>
            <person name="Reynolds N.K."/>
            <person name="Stajich J.E."/>
            <person name="Barry K."/>
            <person name="Grigoriev I.V."/>
            <person name="Crous P."/>
            <person name="Smith M.E."/>
        </authorList>
    </citation>
    <scope>NUCLEOTIDE SEQUENCE</scope>
    <source>
        <strain evidence="14">NBRC 32514</strain>
    </source>
</reference>
<evidence type="ECO:0000256" key="1">
    <source>
        <dbReference type="ARBA" id="ARBA00004123"/>
    </source>
</evidence>
<keyword evidence="8 11" id="KW-0234">DNA repair</keyword>
<dbReference type="SUPFAM" id="SSF48334">
    <property type="entry name" value="DNA repair protein MutS, domain III"/>
    <property type="match status" value="1"/>
</dbReference>
<dbReference type="EMBL" id="JANBOJ010000109">
    <property type="protein sequence ID" value="KAJ1722485.1"/>
    <property type="molecule type" value="Genomic_DNA"/>
</dbReference>
<dbReference type="InterPro" id="IPR007695">
    <property type="entry name" value="DNA_mismatch_repair_MutS-lik_N"/>
</dbReference>
<dbReference type="SUPFAM" id="SSF52540">
    <property type="entry name" value="P-loop containing nucleoside triphosphate hydrolases"/>
    <property type="match status" value="1"/>
</dbReference>
<dbReference type="Pfam" id="PF01624">
    <property type="entry name" value="MutS_I"/>
    <property type="match status" value="1"/>
</dbReference>
<evidence type="ECO:0000256" key="10">
    <source>
        <dbReference type="ARBA" id="ARBA00073545"/>
    </source>
</evidence>
<evidence type="ECO:0000256" key="5">
    <source>
        <dbReference type="ARBA" id="ARBA00022763"/>
    </source>
</evidence>
<keyword evidence="7 11" id="KW-0238">DNA-binding</keyword>
<dbReference type="Pfam" id="PF05188">
    <property type="entry name" value="MutS_II"/>
    <property type="match status" value="1"/>
</dbReference>
<evidence type="ECO:0000256" key="3">
    <source>
        <dbReference type="ARBA" id="ARBA00019549"/>
    </source>
</evidence>
<organism evidence="14 15">
    <name type="scientific">Coemansia erecta</name>
    <dbReference type="NCBI Taxonomy" id="147472"/>
    <lineage>
        <taxon>Eukaryota</taxon>
        <taxon>Fungi</taxon>
        <taxon>Fungi incertae sedis</taxon>
        <taxon>Zoopagomycota</taxon>
        <taxon>Kickxellomycotina</taxon>
        <taxon>Kickxellomycetes</taxon>
        <taxon>Kickxellales</taxon>
        <taxon>Kickxellaceae</taxon>
        <taxon>Coemansia</taxon>
    </lineage>
</organism>
<comment type="caution">
    <text evidence="14">The sequence shown here is derived from an EMBL/GenBank/DDBJ whole genome shotgun (WGS) entry which is preliminary data.</text>
</comment>
<feature type="domain" description="DNA mismatch repair proteins mutS family" evidence="13">
    <location>
        <begin position="728"/>
        <end position="744"/>
    </location>
</feature>
<comment type="function">
    <text evidence="11">Component of the post-replicative DNA mismatch repair system (MMR).</text>
</comment>
<dbReference type="GO" id="GO:0005524">
    <property type="term" value="F:ATP binding"/>
    <property type="evidence" value="ECO:0007669"/>
    <property type="project" value="UniProtKB-KW"/>
</dbReference>
<comment type="subcellular location">
    <subcellularLocation>
        <location evidence="1">Nucleus</location>
    </subcellularLocation>
</comment>
<dbReference type="GO" id="GO:0006312">
    <property type="term" value="P:mitotic recombination"/>
    <property type="evidence" value="ECO:0007669"/>
    <property type="project" value="TreeGrafter"/>
</dbReference>
<dbReference type="OrthoDB" id="295033at2759"/>
<dbReference type="Pfam" id="PF00488">
    <property type="entry name" value="MutS_V"/>
    <property type="match status" value="1"/>
</dbReference>
<dbReference type="Pfam" id="PF05190">
    <property type="entry name" value="MutS_IV"/>
    <property type="match status" value="1"/>
</dbReference>
<dbReference type="PANTHER" id="PTHR11361:SF35">
    <property type="entry name" value="DNA MISMATCH REPAIR PROTEIN MSH2"/>
    <property type="match status" value="1"/>
</dbReference>
<dbReference type="FunFam" id="3.30.420.110:FF:000002">
    <property type="entry name" value="DNA mismatch repair protein"/>
    <property type="match status" value="1"/>
</dbReference>
<dbReference type="AlphaFoldDB" id="A0A9W8CQI8"/>
<dbReference type="Gene3D" id="3.40.50.300">
    <property type="entry name" value="P-loop containing nucleotide triphosphate hydrolases"/>
    <property type="match status" value="1"/>
</dbReference>
<dbReference type="FunFam" id="3.40.50.300:FF:000925">
    <property type="entry name" value="DNA mismatch repair protein MSH2"/>
    <property type="match status" value="1"/>
</dbReference>
<evidence type="ECO:0000259" key="13">
    <source>
        <dbReference type="PROSITE" id="PS00486"/>
    </source>
</evidence>
<dbReference type="PANTHER" id="PTHR11361">
    <property type="entry name" value="DNA MISMATCH REPAIR PROTEIN MUTS FAMILY MEMBER"/>
    <property type="match status" value="1"/>
</dbReference>
<dbReference type="Gene3D" id="1.10.1420.10">
    <property type="match status" value="2"/>
</dbReference>
<dbReference type="InterPro" id="IPR007696">
    <property type="entry name" value="DNA_mismatch_repair_MutS_core"/>
</dbReference>
<keyword evidence="9" id="KW-0539">Nucleus</keyword>
<dbReference type="InterPro" id="IPR036187">
    <property type="entry name" value="DNA_mismatch_repair_MutS_sf"/>
</dbReference>
<feature type="region of interest" description="Disordered" evidence="12">
    <location>
        <begin position="845"/>
        <end position="865"/>
    </location>
</feature>
<keyword evidence="4 11" id="KW-0547">Nucleotide-binding</keyword>
<dbReference type="InterPro" id="IPR007860">
    <property type="entry name" value="DNA_mmatch_repair_MutS_con_dom"/>
</dbReference>
<dbReference type="InterPro" id="IPR036678">
    <property type="entry name" value="MutS_con_dom_sf"/>
</dbReference>
<dbReference type="PIRSF" id="PIRSF005813">
    <property type="entry name" value="MSH2"/>
    <property type="match status" value="1"/>
</dbReference>
<sequence>MAKDTAQPDLALDKTSEQGFLRFFGTLAAQENTIRLFERSNGDYYSVHGADAEHVAQVVYKTSTVLKHIGGAKGLATCTMSRAVAEGFLRDALLGRSQRIEIFAQEGSGWKVSKAASPGNLQEVEEMLFGSADMVSTPLMALRVRVAAEQMHVGVATVDAAQRVLGVCEFIDSDVFANLESLVIQLGVRECLVEADESPEAAKVASVLRRCLVVPTELSRKQFSADSIPQDLGRLLPAGAPVGGLPELDLKQAMGALGACLGYLRLLADDAGFGGYSLQRHVPDKFMRLDASAVSALSLLRSPEDGASRTMSLQGLLNRCKTAQGRRLLDQWLKQPLLSVPEINERLDLVGLFFADTEARDTVRMTHLRSLPDLKRMATRLQRMQATLQDIVRIYQVAMGLPQLCDTLTPLAQAHPLVESQYLAPLRAADSDLESLRTMVETTVDLEMADRHEFVLKADFDEGLQETRRLMDQEMDKINNELVAAGRRLDLEPQKKLRLETHATYGHCLRVSRTDAGRLRGHSGKFFELATLKTGVMFTTAALREASRAYRDLGASYGRAQAALVREVIKIAASYSPVLEALNSVAAHLDVILSFAEVSSTAPTPYVRPTVSESGDLRLRAARHPCLETHDMVDFIANDCEMADGQSSFLLITGPNMGGKSTYIRQTAIVALMAQIGCFVPCVSAELPLFDSILARVGAGDAQLRGVSTFMAEMLDTASILKSATRRSLVVIDELGRGTSTYDGFGLAWAISEHIAKEIGCKCLFATHFHELTELAHALPGVANRHATASIAPAMEGSRGELTLLYRIAEGVCDQSFGIHVAELANFPGSVVRLAKRKADELEDFGTTDADMQTDQQEEDEGAKQPVFDKDEVARGSRTIEMFLAEFAATPGLPDMPPNDIAQRINDLRAKYDGEIAQNPWVQHIIETL</sequence>
<evidence type="ECO:0000256" key="12">
    <source>
        <dbReference type="SAM" id="MobiDB-lite"/>
    </source>
</evidence>
<gene>
    <name evidence="14" type="primary">msh2</name>
    <name evidence="14" type="ORF">LPJ53_003083</name>
</gene>
<evidence type="ECO:0000256" key="8">
    <source>
        <dbReference type="ARBA" id="ARBA00023204"/>
    </source>
</evidence>
<dbReference type="InterPro" id="IPR016151">
    <property type="entry name" value="DNA_mismatch_repair_MutS_N"/>
</dbReference>
<evidence type="ECO:0000313" key="14">
    <source>
        <dbReference type="EMBL" id="KAJ1722485.1"/>
    </source>
</evidence>
<proteinExistence type="inferred from homology"/>
<dbReference type="InterPro" id="IPR007861">
    <property type="entry name" value="DNA_mismatch_repair_MutS_clamp"/>
</dbReference>
<keyword evidence="6" id="KW-0067">ATP-binding</keyword>
<evidence type="ECO:0000256" key="4">
    <source>
        <dbReference type="ARBA" id="ARBA00022741"/>
    </source>
</evidence>
<dbReference type="GO" id="GO:0030983">
    <property type="term" value="F:mismatched DNA binding"/>
    <property type="evidence" value="ECO:0007669"/>
    <property type="project" value="InterPro"/>
</dbReference>
<protein>
    <recommendedName>
        <fullName evidence="10">DNA mismatch repair protein MSH2</fullName>
    </recommendedName>
    <alternativeName>
        <fullName evidence="3">DNA mismatch repair protein Msh2</fullName>
    </alternativeName>
</protein>
<accession>A0A9W8CQI8</accession>
<keyword evidence="15" id="KW-1185">Reference proteome</keyword>
<dbReference type="Gene3D" id="3.40.1170.10">
    <property type="entry name" value="DNA repair protein MutS, domain I"/>
    <property type="match status" value="1"/>
</dbReference>
<evidence type="ECO:0000256" key="6">
    <source>
        <dbReference type="ARBA" id="ARBA00022840"/>
    </source>
</evidence>
<keyword evidence="5 11" id="KW-0227">DNA damage</keyword>
<evidence type="ECO:0000256" key="9">
    <source>
        <dbReference type="ARBA" id="ARBA00023242"/>
    </source>
</evidence>
<dbReference type="Pfam" id="PF05192">
    <property type="entry name" value="MutS_III"/>
    <property type="match status" value="1"/>
</dbReference>
<dbReference type="InterPro" id="IPR000432">
    <property type="entry name" value="DNA_mismatch_repair_MutS_C"/>
</dbReference>
<dbReference type="GO" id="GO:0006298">
    <property type="term" value="P:mismatch repair"/>
    <property type="evidence" value="ECO:0007669"/>
    <property type="project" value="InterPro"/>
</dbReference>
<dbReference type="GO" id="GO:0140664">
    <property type="term" value="F:ATP-dependent DNA damage sensor activity"/>
    <property type="evidence" value="ECO:0007669"/>
    <property type="project" value="InterPro"/>
</dbReference>
<dbReference type="GO" id="GO:0032301">
    <property type="term" value="C:MutSalpha complex"/>
    <property type="evidence" value="ECO:0007669"/>
    <property type="project" value="TreeGrafter"/>
</dbReference>
<dbReference type="GO" id="GO:0051053">
    <property type="term" value="P:negative regulation of DNA metabolic process"/>
    <property type="evidence" value="ECO:0007669"/>
    <property type="project" value="UniProtKB-ARBA"/>
</dbReference>
<dbReference type="PROSITE" id="PS00486">
    <property type="entry name" value="DNA_MISMATCH_REPAIR_2"/>
    <property type="match status" value="1"/>
</dbReference>
<dbReference type="Proteomes" id="UP001149813">
    <property type="component" value="Unassembled WGS sequence"/>
</dbReference>
<evidence type="ECO:0000256" key="11">
    <source>
        <dbReference type="RuleBase" id="RU003756"/>
    </source>
</evidence>
<dbReference type="InterPro" id="IPR011184">
    <property type="entry name" value="DNA_mismatch_repair_Msh2"/>
</dbReference>
<dbReference type="SMART" id="SM00534">
    <property type="entry name" value="MUTSac"/>
    <property type="match status" value="1"/>
</dbReference>
<name>A0A9W8CQI8_9FUNG</name>
<comment type="similarity">
    <text evidence="2 11">Belongs to the DNA mismatch repair MutS family.</text>
</comment>